<dbReference type="EMBL" id="PKSM01000013">
    <property type="protein sequence ID" value="POW22159.1"/>
    <property type="molecule type" value="Genomic_DNA"/>
</dbReference>
<evidence type="ECO:0000313" key="5">
    <source>
        <dbReference type="Proteomes" id="UP000238274"/>
    </source>
</evidence>
<keyword evidence="5" id="KW-1185">Reference proteome</keyword>
<dbReference type="AlphaFoldDB" id="A0A2S4WK72"/>
<dbReference type="PANTHER" id="PTHR10943">
    <property type="entry name" value="26S PROTEASOME NON-ATPASE REGULATORY SUBUNIT"/>
    <property type="match status" value="1"/>
</dbReference>
<evidence type="ECO:0000256" key="2">
    <source>
        <dbReference type="SAM" id="MobiDB-lite"/>
    </source>
</evidence>
<gene>
    <name evidence="4" type="ORF">PSHT_01591</name>
</gene>
<dbReference type="GO" id="GO:0043161">
    <property type="term" value="P:proteasome-mediated ubiquitin-dependent protein catabolic process"/>
    <property type="evidence" value="ECO:0007669"/>
    <property type="project" value="TreeGrafter"/>
</dbReference>
<dbReference type="Pfam" id="PF17781">
    <property type="entry name" value="RPN1_RPN2_N"/>
    <property type="match status" value="1"/>
</dbReference>
<reference evidence="5" key="2">
    <citation type="journal article" date="2018" name="BMC Genomics">
        <title>Genomic insights into host adaptation between the wheat stripe rust pathogen (Puccinia striiformis f. sp. tritici) and the barley stripe rust pathogen (Puccinia striiformis f. sp. hordei).</title>
        <authorList>
            <person name="Xia C."/>
            <person name="Wang M."/>
            <person name="Yin C."/>
            <person name="Cornejo O.E."/>
            <person name="Hulbert S.H."/>
            <person name="Chen X."/>
        </authorList>
    </citation>
    <scope>NUCLEOTIDE SEQUENCE [LARGE SCALE GENOMIC DNA]</scope>
    <source>
        <strain evidence="5">93TX-2</strain>
    </source>
</reference>
<feature type="compositionally biased region" description="Low complexity" evidence="2">
    <location>
        <begin position="35"/>
        <end position="45"/>
    </location>
</feature>
<accession>A0A2S4WK72</accession>
<evidence type="ECO:0000259" key="3">
    <source>
        <dbReference type="Pfam" id="PF17781"/>
    </source>
</evidence>
<dbReference type="OrthoDB" id="10252509at2759"/>
<feature type="region of interest" description="Disordered" evidence="2">
    <location>
        <begin position="17"/>
        <end position="101"/>
    </location>
</feature>
<evidence type="ECO:0000313" key="4">
    <source>
        <dbReference type="EMBL" id="POW22159.1"/>
    </source>
</evidence>
<dbReference type="VEuPathDB" id="FungiDB:PSTT_10229"/>
<reference evidence="5" key="3">
    <citation type="journal article" date="2018" name="Mol. Plant Microbe Interact.">
        <title>Genome sequence resources for the wheat stripe rust pathogen (Puccinia striiformis f. sp. tritici) and the barley stripe rust pathogen (Puccinia striiformis f. sp. hordei).</title>
        <authorList>
            <person name="Xia C."/>
            <person name="Wang M."/>
            <person name="Yin C."/>
            <person name="Cornejo O.E."/>
            <person name="Hulbert S.H."/>
            <person name="Chen X."/>
        </authorList>
    </citation>
    <scope>NUCLEOTIDE SEQUENCE [LARGE SCALE GENOMIC DNA]</scope>
    <source>
        <strain evidence="5">93TX-2</strain>
    </source>
</reference>
<comment type="caution">
    <text evidence="4">The sequence shown here is derived from an EMBL/GenBank/DDBJ whole genome shotgun (WGS) entry which is preliminary data.</text>
</comment>
<dbReference type="VEuPathDB" id="FungiDB:PSHT_01591"/>
<keyword evidence="1" id="KW-0677">Repeat</keyword>
<feature type="compositionally biased region" description="Polar residues" evidence="2">
    <location>
        <begin position="66"/>
        <end position="79"/>
    </location>
</feature>
<feature type="compositionally biased region" description="Basic and acidic residues" evidence="2">
    <location>
        <begin position="48"/>
        <end position="65"/>
    </location>
</feature>
<dbReference type="InterPro" id="IPR040892">
    <property type="entry name" value="RPN1_N"/>
</dbReference>
<sequence>MLRSAILTSTFWGSWENDKCNQTMREDSEAEKDATVTAAAAAYEESASETKPEDLKAKDKEDFSDSKTTNGEATSTHPSTVPAVLPFQAGPGSKSSSSAMTYSNSRLQDTLAFRIPSHNVDSLSVRNHPGVWGHEYVRHLAAEFAGAYHVVQSKSDNNFGEDEWIQPNEQSSRKKELRLLAKLLVPFLLSHNGKADVIDLLECESIIDIVPFTAECEPYPVTLFYFKSLWTVKLIQLFKSLQLHVIINPHCPGSAGWCPGQVKWVKCKGTSLLVDTNKETGWETLRHHGLHQHLWLETRRPDRIAGEALRLWIANEQIAGDFQQAVLI</sequence>
<evidence type="ECO:0000256" key="1">
    <source>
        <dbReference type="ARBA" id="ARBA00022737"/>
    </source>
</evidence>
<feature type="domain" description="RPN1 N-terminal" evidence="3">
    <location>
        <begin position="99"/>
        <end position="217"/>
    </location>
</feature>
<reference evidence="4 5" key="1">
    <citation type="submission" date="2017-12" db="EMBL/GenBank/DDBJ databases">
        <title>Gene loss provides genomic basis for host adaptation in cereal stripe rust fungi.</title>
        <authorList>
            <person name="Xia C."/>
        </authorList>
    </citation>
    <scope>NUCLEOTIDE SEQUENCE [LARGE SCALE GENOMIC DNA]</scope>
    <source>
        <strain evidence="4 5">93TX-2</strain>
    </source>
</reference>
<name>A0A2S4WK72_9BASI</name>
<dbReference type="Proteomes" id="UP000238274">
    <property type="component" value="Unassembled WGS sequence"/>
</dbReference>
<proteinExistence type="predicted"/>
<dbReference type="GO" id="GO:0005634">
    <property type="term" value="C:nucleus"/>
    <property type="evidence" value="ECO:0007669"/>
    <property type="project" value="TreeGrafter"/>
</dbReference>
<organism evidence="4 5">
    <name type="scientific">Puccinia striiformis</name>
    <dbReference type="NCBI Taxonomy" id="27350"/>
    <lineage>
        <taxon>Eukaryota</taxon>
        <taxon>Fungi</taxon>
        <taxon>Dikarya</taxon>
        <taxon>Basidiomycota</taxon>
        <taxon>Pucciniomycotina</taxon>
        <taxon>Pucciniomycetes</taxon>
        <taxon>Pucciniales</taxon>
        <taxon>Pucciniaceae</taxon>
        <taxon>Puccinia</taxon>
    </lineage>
</organism>
<dbReference type="GO" id="GO:0034515">
    <property type="term" value="C:proteasome storage granule"/>
    <property type="evidence" value="ECO:0007669"/>
    <property type="project" value="TreeGrafter"/>
</dbReference>
<dbReference type="GO" id="GO:0008540">
    <property type="term" value="C:proteasome regulatory particle, base subcomplex"/>
    <property type="evidence" value="ECO:0007669"/>
    <property type="project" value="TreeGrafter"/>
</dbReference>
<feature type="compositionally biased region" description="Basic and acidic residues" evidence="2">
    <location>
        <begin position="17"/>
        <end position="34"/>
    </location>
</feature>
<dbReference type="PANTHER" id="PTHR10943:SF1">
    <property type="entry name" value="26S PROTEASOME NON-ATPASE REGULATORY SUBUNIT 2"/>
    <property type="match status" value="1"/>
</dbReference>
<protein>
    <recommendedName>
        <fullName evidence="3">RPN1 N-terminal domain-containing protein</fullName>
    </recommendedName>
</protein>